<organism evidence="2 3">
    <name type="scientific">Methylobacterium radiotolerans</name>
    <dbReference type="NCBI Taxonomy" id="31998"/>
    <lineage>
        <taxon>Bacteria</taxon>
        <taxon>Pseudomonadati</taxon>
        <taxon>Pseudomonadota</taxon>
        <taxon>Alphaproteobacteria</taxon>
        <taxon>Hyphomicrobiales</taxon>
        <taxon>Methylobacteriaceae</taxon>
        <taxon>Methylobacterium</taxon>
    </lineage>
</organism>
<keyword evidence="3" id="KW-1185">Reference proteome</keyword>
<comment type="caution">
    <text evidence="2">The sequence shown here is derived from an EMBL/GenBank/DDBJ whole genome shotgun (WGS) entry which is preliminary data.</text>
</comment>
<evidence type="ECO:0000313" key="3">
    <source>
        <dbReference type="Proteomes" id="UP001349262"/>
    </source>
</evidence>
<dbReference type="Proteomes" id="UP001349262">
    <property type="component" value="Unassembled WGS sequence"/>
</dbReference>
<dbReference type="InterPro" id="IPR009875">
    <property type="entry name" value="PilZ_domain"/>
</dbReference>
<name>A0ABU7TF71_9HYPH</name>
<gene>
    <name evidence="2" type="ORF">MRSR164_20405</name>
</gene>
<feature type="domain" description="PilZ" evidence="1">
    <location>
        <begin position="107"/>
        <end position="184"/>
    </location>
</feature>
<dbReference type="SUPFAM" id="SSF141371">
    <property type="entry name" value="PilZ domain-like"/>
    <property type="match status" value="1"/>
</dbReference>
<reference evidence="2 3" key="1">
    <citation type="journal article" date="2012" name="Genet. Mol. Biol.">
        <title>Analysis of 16S rRNA and mxaF genes revealing insights into Methylobacterium niche-specific plant association.</title>
        <authorList>
            <person name="Dourado M.N."/>
            <person name="Andreote F.D."/>
            <person name="Dini-Andreote F."/>
            <person name="Conti R."/>
            <person name="Araujo J.M."/>
            <person name="Araujo W.L."/>
        </authorList>
    </citation>
    <scope>NUCLEOTIDE SEQUENCE [LARGE SCALE GENOMIC DNA]</scope>
    <source>
        <strain evidence="2 3">SR1.6/4</strain>
    </source>
</reference>
<sequence length="191" mass="20744">MTDRTIPDHHTVILPALCWSRRQPDFHAVTQDISRSGIVFRSAVSPQIDQLLTCSIRYIGLLEARVTGTEENRFTVRVRASRQRSAEIAGTMMALAREQEPSLDTPRVHPRISPTRKDVLVTLVDGRILPGRLINISASGAALSLDYGLANGTPITIGGTAARVVRTFPDGIGAAFTFPLDPAQVHAGIQL</sequence>
<accession>A0ABU7TF71</accession>
<dbReference type="EMBL" id="MLBY01000005">
    <property type="protein sequence ID" value="MEE7459058.1"/>
    <property type="molecule type" value="Genomic_DNA"/>
</dbReference>
<dbReference type="Pfam" id="PF07238">
    <property type="entry name" value="PilZ"/>
    <property type="match status" value="1"/>
</dbReference>
<protein>
    <submittedName>
        <fullName evidence="2">Pilus assembly protein PilZ</fullName>
    </submittedName>
</protein>
<proteinExistence type="predicted"/>
<evidence type="ECO:0000259" key="1">
    <source>
        <dbReference type="Pfam" id="PF07238"/>
    </source>
</evidence>
<evidence type="ECO:0000313" key="2">
    <source>
        <dbReference type="EMBL" id="MEE7459058.1"/>
    </source>
</evidence>